<organism evidence="1 2">
    <name type="scientific">Pistacia atlantica</name>
    <dbReference type="NCBI Taxonomy" id="434234"/>
    <lineage>
        <taxon>Eukaryota</taxon>
        <taxon>Viridiplantae</taxon>
        <taxon>Streptophyta</taxon>
        <taxon>Embryophyta</taxon>
        <taxon>Tracheophyta</taxon>
        <taxon>Spermatophyta</taxon>
        <taxon>Magnoliopsida</taxon>
        <taxon>eudicotyledons</taxon>
        <taxon>Gunneridae</taxon>
        <taxon>Pentapetalae</taxon>
        <taxon>rosids</taxon>
        <taxon>malvids</taxon>
        <taxon>Sapindales</taxon>
        <taxon>Anacardiaceae</taxon>
        <taxon>Pistacia</taxon>
    </lineage>
</organism>
<name>A0ACC1A7E7_9ROSI</name>
<accession>A0ACC1A7E7</accession>
<reference evidence="2" key="1">
    <citation type="journal article" date="2023" name="G3 (Bethesda)">
        <title>Genome assembly and association tests identify interacting loci associated with vigor, precocity, and sex in interspecific pistachio rootstocks.</title>
        <authorList>
            <person name="Palmer W."/>
            <person name="Jacygrad E."/>
            <person name="Sagayaradj S."/>
            <person name="Cavanaugh K."/>
            <person name="Han R."/>
            <person name="Bertier L."/>
            <person name="Beede B."/>
            <person name="Kafkas S."/>
            <person name="Golino D."/>
            <person name="Preece J."/>
            <person name="Michelmore R."/>
        </authorList>
    </citation>
    <scope>NUCLEOTIDE SEQUENCE [LARGE SCALE GENOMIC DNA]</scope>
</reference>
<dbReference type="EMBL" id="CM047907">
    <property type="protein sequence ID" value="KAJ0083404.1"/>
    <property type="molecule type" value="Genomic_DNA"/>
</dbReference>
<comment type="caution">
    <text evidence="1">The sequence shown here is derived from an EMBL/GenBank/DDBJ whole genome shotgun (WGS) entry which is preliminary data.</text>
</comment>
<evidence type="ECO:0000313" key="1">
    <source>
        <dbReference type="EMBL" id="KAJ0083404.1"/>
    </source>
</evidence>
<evidence type="ECO:0000313" key="2">
    <source>
        <dbReference type="Proteomes" id="UP001164250"/>
    </source>
</evidence>
<keyword evidence="2" id="KW-1185">Reference proteome</keyword>
<protein>
    <submittedName>
        <fullName evidence="1">Uncharacterized protein</fullName>
    </submittedName>
</protein>
<dbReference type="Proteomes" id="UP001164250">
    <property type="component" value="Chromosome 11"/>
</dbReference>
<gene>
    <name evidence="1" type="ORF">Patl1_29639</name>
</gene>
<proteinExistence type="predicted"/>
<sequence length="275" mass="31418">MARTLADDMFLLENQLPLFILADLFDLAKREMHSNLLYEGLSMSKLTFDLWELMAEVLLIEDKLFEEHFPEAEHFLDLIRLCLQPSELGNQNGKLETLSVPTITELHQAGVKFKLGSSNHLFDIRFKNGTLEIPQCTIVDETEFLIANLQDLELLNGRSKNVIHYVVIMNYLVNSPKDVEVLAHKGIIENGLPDSEDVSTLFQKLQKEADIDSDNFYYSGLIEDLKAYCKSPWHNWKATLKQNYFNTPWASISVIAAVVLLILTVIQTVFSIINK</sequence>